<protein>
    <submittedName>
        <fullName evidence="2">Uncharacterized protein</fullName>
    </submittedName>
</protein>
<feature type="region of interest" description="Disordered" evidence="1">
    <location>
        <begin position="187"/>
        <end position="239"/>
    </location>
</feature>
<accession>A0A0D0CVA7</accession>
<organism evidence="2 3">
    <name type="scientific">Collybiopsis luxurians FD-317 M1</name>
    <dbReference type="NCBI Taxonomy" id="944289"/>
    <lineage>
        <taxon>Eukaryota</taxon>
        <taxon>Fungi</taxon>
        <taxon>Dikarya</taxon>
        <taxon>Basidiomycota</taxon>
        <taxon>Agaricomycotina</taxon>
        <taxon>Agaricomycetes</taxon>
        <taxon>Agaricomycetidae</taxon>
        <taxon>Agaricales</taxon>
        <taxon>Marasmiineae</taxon>
        <taxon>Omphalotaceae</taxon>
        <taxon>Collybiopsis</taxon>
        <taxon>Collybiopsis luxurians</taxon>
    </lineage>
</organism>
<feature type="compositionally biased region" description="Polar residues" evidence="1">
    <location>
        <begin position="21"/>
        <end position="44"/>
    </location>
</feature>
<reference evidence="2 3" key="1">
    <citation type="submission" date="2014-04" db="EMBL/GenBank/DDBJ databases">
        <title>Evolutionary Origins and Diversification of the Mycorrhizal Mutualists.</title>
        <authorList>
            <consortium name="DOE Joint Genome Institute"/>
            <consortium name="Mycorrhizal Genomics Consortium"/>
            <person name="Kohler A."/>
            <person name="Kuo A."/>
            <person name="Nagy L.G."/>
            <person name="Floudas D."/>
            <person name="Copeland A."/>
            <person name="Barry K.W."/>
            <person name="Cichocki N."/>
            <person name="Veneault-Fourrey C."/>
            <person name="LaButti K."/>
            <person name="Lindquist E.A."/>
            <person name="Lipzen A."/>
            <person name="Lundell T."/>
            <person name="Morin E."/>
            <person name="Murat C."/>
            <person name="Riley R."/>
            <person name="Ohm R."/>
            <person name="Sun H."/>
            <person name="Tunlid A."/>
            <person name="Henrissat B."/>
            <person name="Grigoriev I.V."/>
            <person name="Hibbett D.S."/>
            <person name="Martin F."/>
        </authorList>
    </citation>
    <scope>NUCLEOTIDE SEQUENCE [LARGE SCALE GENOMIC DNA]</scope>
    <source>
        <strain evidence="2 3">FD-317 M1</strain>
    </source>
</reference>
<evidence type="ECO:0000256" key="1">
    <source>
        <dbReference type="SAM" id="MobiDB-lite"/>
    </source>
</evidence>
<gene>
    <name evidence="2" type="ORF">GYMLUDRAFT_442347</name>
</gene>
<feature type="compositionally biased region" description="Polar residues" evidence="1">
    <location>
        <begin position="202"/>
        <end position="236"/>
    </location>
</feature>
<name>A0A0D0CVA7_9AGAR</name>
<evidence type="ECO:0000313" key="3">
    <source>
        <dbReference type="Proteomes" id="UP000053593"/>
    </source>
</evidence>
<dbReference type="HOGENOM" id="CLU_765155_0_0_1"/>
<feature type="region of interest" description="Disordered" evidence="1">
    <location>
        <begin position="1"/>
        <end position="80"/>
    </location>
</feature>
<feature type="compositionally biased region" description="Low complexity" evidence="1">
    <location>
        <begin position="187"/>
        <end position="201"/>
    </location>
</feature>
<proteinExistence type="predicted"/>
<dbReference type="AlphaFoldDB" id="A0A0D0CVA7"/>
<sequence>MSSRSMLIDNDLEETIPPSEPDTNSYSSTAQQPADTTNAYPNSSKDCRIGGMALDEEIIPDSDPISYPDESTFALPQPLPPRVIMPSSDYESYQKRIELSMRKVPPPSPVPTELSEIALLNSPQRVDLLSSPISTPNGVDEYQLPTSTSVSRHFSHPSIAILPNTGESCPSTPIGKKVLQLSKHLSGASLPSSRSPLPSAAIQTSEKQHVSASSKPSLAAQPSSSTPLPGRSTTSAPLPGAISTGDIHYSNLSFQNKTLCQFLQPSIDSPLQSGMALSLTPFYPSSAPFATRFSAEPASAVPQFHPASELYSSVPPCPQIRSPAFLDTNDNDTMTTTMSTAVQAWSMSSNVLRLLFLLLSSR</sequence>
<dbReference type="OrthoDB" id="10668722at2759"/>
<keyword evidence="3" id="KW-1185">Reference proteome</keyword>
<evidence type="ECO:0000313" key="2">
    <source>
        <dbReference type="EMBL" id="KIK63567.1"/>
    </source>
</evidence>
<dbReference type="EMBL" id="KN834763">
    <property type="protein sequence ID" value="KIK63567.1"/>
    <property type="molecule type" value="Genomic_DNA"/>
</dbReference>
<dbReference type="Proteomes" id="UP000053593">
    <property type="component" value="Unassembled WGS sequence"/>
</dbReference>